<reference evidence="1 2" key="1">
    <citation type="journal article" date="2004" name="Mol. Plant Microbe Interact.">
        <title>The genome sequence of the Gram-positive sugarcane pathogen Leifsonia xyli subsp. xyli.</title>
        <authorList>
            <person name="Monteiro-Vitorello C.B."/>
            <person name="Camargo L.E.A."/>
            <person name="Van Sluys M.A."/>
            <person name="Kitajima J.P."/>
            <person name="Truffi D."/>
            <person name="do Amaral A.M."/>
            <person name="Harakava R."/>
            <person name="de Oliveira J.C.F."/>
            <person name="Wood D."/>
            <person name="de Oliveira M.C."/>
            <person name="Miyaki C.Y."/>
            <person name="Takita M.A."/>
            <person name="da Silva A.C.R."/>
            <person name="Furlan L.R."/>
            <person name="Carraro D.M."/>
            <person name="Camarotte G."/>
            <person name="Almeida N.F. Jr."/>
            <person name="Carrer H."/>
            <person name="Coutinho L.L."/>
            <person name="El-Dorry H.A."/>
            <person name="Ferro M.I.T."/>
            <person name="Gagliardi P.R."/>
            <person name="Giglioti E."/>
            <person name="Goldman M.H.S."/>
            <person name="Goldman G.H."/>
            <person name="Kimura E.T."/>
            <person name="Ferro E.S."/>
            <person name="Kuramae E.E."/>
            <person name="Lemos E.G.M."/>
            <person name="Lemos M.V.F."/>
            <person name="Mauro S.M.Z."/>
            <person name="Machado M.A."/>
            <person name="Marino C.L."/>
            <person name="Menck C.F."/>
            <person name="Nunes L.R."/>
            <person name="Oliveira R.C."/>
            <person name="Pereira G.G."/>
            <person name="Siqueira W."/>
            <person name="de Souza A.A."/>
            <person name="Tsai S.M."/>
            <person name="Zanca A.S."/>
            <person name="Simpson A.J.G."/>
            <person name="Brumbley S.M."/>
            <person name="Setubal J.C."/>
        </authorList>
    </citation>
    <scope>NUCLEOTIDE SEQUENCE [LARGE SCALE GENOMIC DNA]</scope>
    <source>
        <strain evidence="1 2">CTCB07</strain>
    </source>
</reference>
<proteinExistence type="predicted"/>
<name>Q6AGV9_LEIXX</name>
<keyword evidence="2" id="KW-1185">Reference proteome</keyword>
<dbReference type="Proteomes" id="UP000001306">
    <property type="component" value="Chromosome"/>
</dbReference>
<organism evidence="1 2">
    <name type="scientific">Leifsonia xyli subsp. xyli (strain CTCB07)</name>
    <dbReference type="NCBI Taxonomy" id="281090"/>
    <lineage>
        <taxon>Bacteria</taxon>
        <taxon>Bacillati</taxon>
        <taxon>Actinomycetota</taxon>
        <taxon>Actinomycetes</taxon>
        <taxon>Micrococcales</taxon>
        <taxon>Microbacteriaceae</taxon>
        <taxon>Leifsonia</taxon>
    </lineage>
</organism>
<dbReference type="eggNOG" id="ENOG5032YXF">
    <property type="taxonomic scope" value="Bacteria"/>
</dbReference>
<protein>
    <recommendedName>
        <fullName evidence="3">Minor tail protein</fullName>
    </recommendedName>
</protein>
<dbReference type="AlphaFoldDB" id="Q6AGV9"/>
<accession>Q6AGV9</accession>
<evidence type="ECO:0000313" key="2">
    <source>
        <dbReference type="Proteomes" id="UP000001306"/>
    </source>
</evidence>
<evidence type="ECO:0000313" key="1">
    <source>
        <dbReference type="EMBL" id="AAT88386.1"/>
    </source>
</evidence>
<dbReference type="KEGG" id="lxx:Lxx03780"/>
<gene>
    <name evidence="1" type="ordered locus">Lxx03780</name>
</gene>
<evidence type="ECO:0008006" key="3">
    <source>
        <dbReference type="Google" id="ProtNLM"/>
    </source>
</evidence>
<sequence>MQDPDVQALDLRNTASKGKAFLGVVEDDTIKACGPIWTRSYNQPDRTLQIGAKGLMSLFDHRLVIPLLAESLDVTQWTIPDLADNTKTIANPLLTTQYTAIWWGTMAKRLVQQTLARTGGNLPIVFQADEIDGVADHTKTYLGVDFKPVGEALKQLTELQGGVEINFAPRFTTDGLGVEWFMQTGTVAQPLIYAKSVSSWNVTVDDSPVSDFQIDEDGTMLGSFSWGTGGRQADDVLVSRAYDSTLIDQGFPMMEIVDSSHSTVSIQSTLDKYAAQNAINGRGSEETWSFTVEARPTDDDGNPAGPWVNSYNVGDFCDITIAPYHPTTGVGDPYLTSGGTFRRRIVSISADEKGETVKIKCVPEVVS</sequence>
<dbReference type="HOGENOM" id="CLU_728886_0_0_11"/>
<dbReference type="EMBL" id="AE016822">
    <property type="protein sequence ID" value="AAT88386.1"/>
    <property type="molecule type" value="Genomic_DNA"/>
</dbReference>